<evidence type="ECO:0000256" key="1">
    <source>
        <dbReference type="SAM" id="SignalP"/>
    </source>
</evidence>
<sequence length="234" mass="26581">MFQSAFTRPAAMAVLLLTLTTILIVTSDQELDGYYKSLGPGYSYGYNGTPPTEQFFSTRNLLDCTALAQRSQSQFFTYNKVSHACKNYSPKNIMTVVSTNDTNEISFYRNSKWIKVYAISKGAGSKVYNSFLNIGLPSTWNVDKCNGTFCPNFFRHPILDFWNNLPIDERFDKMFNTGKCYRSLCISRLHGHIHPPEAAELTQHMITIDTIDVVNVHPIQLTTTGDPHKSRFTF</sequence>
<dbReference type="AlphaFoldDB" id="A0AA36BYI9"/>
<feature type="signal peptide" evidence="1">
    <location>
        <begin position="1"/>
        <end position="27"/>
    </location>
</feature>
<keyword evidence="3" id="KW-1185">Reference proteome</keyword>
<gene>
    <name evidence="2" type="ORF">OCTVUL_1B007458</name>
</gene>
<accession>A0AA36BYI9</accession>
<proteinExistence type="predicted"/>
<feature type="chain" id="PRO_5041468387" evidence="1">
    <location>
        <begin position="28"/>
        <end position="234"/>
    </location>
</feature>
<evidence type="ECO:0000313" key="3">
    <source>
        <dbReference type="Proteomes" id="UP001162480"/>
    </source>
</evidence>
<name>A0AA36BYI9_OCTVU</name>
<dbReference type="Proteomes" id="UP001162480">
    <property type="component" value="Chromosome 28"/>
</dbReference>
<organism evidence="2 3">
    <name type="scientific">Octopus vulgaris</name>
    <name type="common">Common octopus</name>
    <dbReference type="NCBI Taxonomy" id="6645"/>
    <lineage>
        <taxon>Eukaryota</taxon>
        <taxon>Metazoa</taxon>
        <taxon>Spiralia</taxon>
        <taxon>Lophotrochozoa</taxon>
        <taxon>Mollusca</taxon>
        <taxon>Cephalopoda</taxon>
        <taxon>Coleoidea</taxon>
        <taxon>Octopodiformes</taxon>
        <taxon>Octopoda</taxon>
        <taxon>Incirrata</taxon>
        <taxon>Octopodidae</taxon>
        <taxon>Octopus</taxon>
    </lineage>
</organism>
<dbReference type="EMBL" id="OX597841">
    <property type="protein sequence ID" value="CAI9742304.1"/>
    <property type="molecule type" value="Genomic_DNA"/>
</dbReference>
<protein>
    <submittedName>
        <fullName evidence="2">Uncharacterized protein</fullName>
    </submittedName>
</protein>
<evidence type="ECO:0000313" key="2">
    <source>
        <dbReference type="EMBL" id="CAI9742304.1"/>
    </source>
</evidence>
<keyword evidence="1" id="KW-0732">Signal</keyword>
<reference evidence="2" key="1">
    <citation type="submission" date="2023-08" db="EMBL/GenBank/DDBJ databases">
        <authorList>
            <person name="Alioto T."/>
            <person name="Alioto T."/>
            <person name="Gomez Garrido J."/>
        </authorList>
    </citation>
    <scope>NUCLEOTIDE SEQUENCE</scope>
</reference>